<organism evidence="2 3">
    <name type="scientific">Acinetobacter ursingii</name>
    <dbReference type="NCBI Taxonomy" id="108980"/>
    <lineage>
        <taxon>Bacteria</taxon>
        <taxon>Pseudomonadati</taxon>
        <taxon>Pseudomonadota</taxon>
        <taxon>Gammaproteobacteria</taxon>
        <taxon>Moraxellales</taxon>
        <taxon>Moraxellaceae</taxon>
        <taxon>Acinetobacter</taxon>
    </lineage>
</organism>
<gene>
    <name evidence="2" type="ORF">DHW29_06815</name>
</gene>
<evidence type="ECO:0000313" key="2">
    <source>
        <dbReference type="EMBL" id="HCK29915.1"/>
    </source>
</evidence>
<dbReference type="Proteomes" id="UP000263596">
    <property type="component" value="Unassembled WGS sequence"/>
</dbReference>
<feature type="transmembrane region" description="Helical" evidence="1">
    <location>
        <begin position="81"/>
        <end position="101"/>
    </location>
</feature>
<accession>A0A3D2SMW9</accession>
<evidence type="ECO:0000256" key="1">
    <source>
        <dbReference type="SAM" id="Phobius"/>
    </source>
</evidence>
<keyword evidence="1" id="KW-1133">Transmembrane helix</keyword>
<feature type="transmembrane region" description="Helical" evidence="1">
    <location>
        <begin position="17"/>
        <end position="38"/>
    </location>
</feature>
<reference evidence="2 3" key="1">
    <citation type="journal article" date="2018" name="Nat. Biotechnol.">
        <title>A standardized bacterial taxonomy based on genome phylogeny substantially revises the tree of life.</title>
        <authorList>
            <person name="Parks D.H."/>
            <person name="Chuvochina M."/>
            <person name="Waite D.W."/>
            <person name="Rinke C."/>
            <person name="Skarshewski A."/>
            <person name="Chaumeil P.A."/>
            <person name="Hugenholtz P."/>
        </authorList>
    </citation>
    <scope>NUCLEOTIDE SEQUENCE [LARGE SCALE GENOMIC DNA]</scope>
    <source>
        <strain evidence="2">UBA9669</strain>
    </source>
</reference>
<evidence type="ECO:0000313" key="3">
    <source>
        <dbReference type="Proteomes" id="UP000263596"/>
    </source>
</evidence>
<comment type="caution">
    <text evidence="2">The sequence shown here is derived from an EMBL/GenBank/DDBJ whole genome shotgun (WGS) entry which is preliminary data.</text>
</comment>
<dbReference type="AlphaFoldDB" id="A0A3D2SMW9"/>
<keyword evidence="1" id="KW-0472">Membrane</keyword>
<feature type="transmembrane region" description="Helical" evidence="1">
    <location>
        <begin position="50"/>
        <end position="69"/>
    </location>
</feature>
<keyword evidence="1" id="KW-0812">Transmembrane</keyword>
<name>A0A3D2SMW9_9GAMM</name>
<sequence>MDKNIMHDPISLKSLPWLFKIMAAVIGAVFALTLSGDIDSEGRIKITPGVIMKFVFSVAISLYGGSAFIEYYKLGVYSHMAQGFVMLIFAIFGMLCIGIAYQSIQLLKGKTLSEIVLEIRETFRAIFK</sequence>
<proteinExistence type="predicted"/>
<protein>
    <submittedName>
        <fullName evidence="2">Uncharacterized protein</fullName>
    </submittedName>
</protein>
<dbReference type="EMBL" id="DPVE01000124">
    <property type="protein sequence ID" value="HCK29915.1"/>
    <property type="molecule type" value="Genomic_DNA"/>
</dbReference>